<sequence>DHPTSSLLSGIIFSAPTLNHYCNKLNVLLKIECANESGNSLCYLHITSALSKFYSPHKSLDQLLDQPLYQPLYHITPITSAVRSAVRTTVRST</sequence>
<evidence type="ECO:0000313" key="1">
    <source>
        <dbReference type="EMBL" id="CAG8836792.1"/>
    </source>
</evidence>
<proteinExistence type="predicted"/>
<dbReference type="EMBL" id="CAJVQC010115729">
    <property type="protein sequence ID" value="CAG8836792.1"/>
    <property type="molecule type" value="Genomic_DNA"/>
</dbReference>
<keyword evidence="2" id="KW-1185">Reference proteome</keyword>
<accession>A0ACA9SDZ5</accession>
<name>A0ACA9SDZ5_9GLOM</name>
<evidence type="ECO:0000313" key="2">
    <source>
        <dbReference type="Proteomes" id="UP000789920"/>
    </source>
</evidence>
<feature type="non-terminal residue" evidence="1">
    <location>
        <position position="1"/>
    </location>
</feature>
<comment type="caution">
    <text evidence="1">The sequence shown here is derived from an EMBL/GenBank/DDBJ whole genome shotgun (WGS) entry which is preliminary data.</text>
</comment>
<protein>
    <submittedName>
        <fullName evidence="1">23257_t:CDS:1</fullName>
    </submittedName>
</protein>
<dbReference type="Proteomes" id="UP000789920">
    <property type="component" value="Unassembled WGS sequence"/>
</dbReference>
<reference evidence="1" key="1">
    <citation type="submission" date="2021-06" db="EMBL/GenBank/DDBJ databases">
        <authorList>
            <person name="Kallberg Y."/>
            <person name="Tangrot J."/>
            <person name="Rosling A."/>
        </authorList>
    </citation>
    <scope>NUCLEOTIDE SEQUENCE</scope>
    <source>
        <strain evidence="1">MA461A</strain>
    </source>
</reference>
<feature type="non-terminal residue" evidence="1">
    <location>
        <position position="93"/>
    </location>
</feature>
<gene>
    <name evidence="1" type="ORF">RPERSI_LOCUS30061</name>
</gene>
<organism evidence="1 2">
    <name type="scientific">Racocetra persica</name>
    <dbReference type="NCBI Taxonomy" id="160502"/>
    <lineage>
        <taxon>Eukaryota</taxon>
        <taxon>Fungi</taxon>
        <taxon>Fungi incertae sedis</taxon>
        <taxon>Mucoromycota</taxon>
        <taxon>Glomeromycotina</taxon>
        <taxon>Glomeromycetes</taxon>
        <taxon>Diversisporales</taxon>
        <taxon>Gigasporaceae</taxon>
        <taxon>Racocetra</taxon>
    </lineage>
</organism>